<accession>A0A1Z4MTM3</accession>
<reference evidence="2 3" key="1">
    <citation type="submission" date="2017-06" db="EMBL/GenBank/DDBJ databases">
        <title>Genome sequencing of cyanobaciteial culture collection at National Institute for Environmental Studies (NIES).</title>
        <authorList>
            <person name="Hirose Y."/>
            <person name="Shimura Y."/>
            <person name="Fujisawa T."/>
            <person name="Nakamura Y."/>
            <person name="Kawachi M."/>
        </authorList>
    </citation>
    <scope>NUCLEOTIDE SEQUENCE [LARGE SCALE GENOMIC DNA]</scope>
    <source>
        <strain evidence="2 3">NIES-37</strain>
    </source>
</reference>
<protein>
    <submittedName>
        <fullName evidence="2">Uncharacterized protein</fullName>
    </submittedName>
</protein>
<dbReference type="AlphaFoldDB" id="A0A1Z4MTM3"/>
<name>A0A1Z4MTM3_9CYAN</name>
<proteinExistence type="predicted"/>
<organism evidence="2 3">
    <name type="scientific">Tolypothrix tenuis PCC 7101</name>
    <dbReference type="NCBI Taxonomy" id="231146"/>
    <lineage>
        <taxon>Bacteria</taxon>
        <taxon>Bacillati</taxon>
        <taxon>Cyanobacteriota</taxon>
        <taxon>Cyanophyceae</taxon>
        <taxon>Nostocales</taxon>
        <taxon>Tolypothrichaceae</taxon>
        <taxon>Tolypothrix</taxon>
    </lineage>
</organism>
<keyword evidence="3" id="KW-1185">Reference proteome</keyword>
<keyword evidence="1" id="KW-0472">Membrane</keyword>
<dbReference type="KEGG" id="ttq:NIES37_07590"/>
<keyword evidence="1" id="KW-1133">Transmembrane helix</keyword>
<evidence type="ECO:0000256" key="1">
    <source>
        <dbReference type="SAM" id="Phobius"/>
    </source>
</evidence>
<feature type="transmembrane region" description="Helical" evidence="1">
    <location>
        <begin position="21"/>
        <end position="39"/>
    </location>
</feature>
<sequence length="125" mass="13448">MAKKSKDSLEQSSDIRVAATSKIWGLTVGILAICIPLSAVTRSGAILPLAAISGAAAGTVAIWRSDDKKSKNGYLQQQQIELLEARIATLETIVSHNDFDLQMKIQNLEANNSTKNALPQNQSEN</sequence>
<keyword evidence="1" id="KW-0812">Transmembrane</keyword>
<feature type="transmembrane region" description="Helical" evidence="1">
    <location>
        <begin position="45"/>
        <end position="63"/>
    </location>
</feature>
<dbReference type="EMBL" id="AP018248">
    <property type="protein sequence ID" value="BAY96822.1"/>
    <property type="molecule type" value="Genomic_DNA"/>
</dbReference>
<evidence type="ECO:0000313" key="2">
    <source>
        <dbReference type="EMBL" id="BAY96822.1"/>
    </source>
</evidence>
<dbReference type="RefSeq" id="WP_096573977.1">
    <property type="nucleotide sequence ID" value="NZ_CAWNJS010000001.1"/>
</dbReference>
<evidence type="ECO:0000313" key="3">
    <source>
        <dbReference type="Proteomes" id="UP000218785"/>
    </source>
</evidence>
<dbReference type="Proteomes" id="UP000218785">
    <property type="component" value="Chromosome"/>
</dbReference>
<gene>
    <name evidence="2" type="ORF">NIES37_07590</name>
</gene>